<protein>
    <submittedName>
        <fullName evidence="1">Uncharacterized protein</fullName>
    </submittedName>
</protein>
<feature type="non-terminal residue" evidence="1">
    <location>
        <position position="97"/>
    </location>
</feature>
<dbReference type="EMBL" id="LLXL01002155">
    <property type="protein sequence ID" value="PKK61636.1"/>
    <property type="molecule type" value="Genomic_DNA"/>
</dbReference>
<proteinExistence type="predicted"/>
<evidence type="ECO:0000313" key="2">
    <source>
        <dbReference type="Proteomes" id="UP000233469"/>
    </source>
</evidence>
<dbReference type="Proteomes" id="UP000233469">
    <property type="component" value="Unassembled WGS sequence"/>
</dbReference>
<dbReference type="VEuPathDB" id="FungiDB:FUN_005106"/>
<organism evidence="1 2">
    <name type="scientific">Rhizophagus irregularis</name>
    <dbReference type="NCBI Taxonomy" id="588596"/>
    <lineage>
        <taxon>Eukaryota</taxon>
        <taxon>Fungi</taxon>
        <taxon>Fungi incertae sedis</taxon>
        <taxon>Mucoromycota</taxon>
        <taxon>Glomeromycotina</taxon>
        <taxon>Glomeromycetes</taxon>
        <taxon>Glomerales</taxon>
        <taxon>Glomeraceae</taxon>
        <taxon>Rhizophagus</taxon>
    </lineage>
</organism>
<name>A0A2N1MJ26_9GLOM</name>
<accession>A0A2N1MJ26</accession>
<dbReference type="AlphaFoldDB" id="A0A2N1MJ26"/>
<dbReference type="VEuPathDB" id="FungiDB:RhiirFUN_013880"/>
<evidence type="ECO:0000313" key="1">
    <source>
        <dbReference type="EMBL" id="PKK61636.1"/>
    </source>
</evidence>
<comment type="caution">
    <text evidence="1">The sequence shown here is derived from an EMBL/GenBank/DDBJ whole genome shotgun (WGS) entry which is preliminary data.</text>
</comment>
<reference evidence="1 2" key="2">
    <citation type="submission" date="2017-10" db="EMBL/GenBank/DDBJ databases">
        <title>Extensive intraspecific genome diversity in a model arbuscular mycorrhizal fungus.</title>
        <authorList>
            <person name="Chen E.C.H."/>
            <person name="Morin E."/>
            <person name="Baudet D."/>
            <person name="Noel J."/>
            <person name="Ndikumana S."/>
            <person name="Charron P."/>
            <person name="St-Onge C."/>
            <person name="Giorgi J."/>
            <person name="Grigoriev I.V."/>
            <person name="Roux C."/>
            <person name="Martin F.M."/>
            <person name="Corradi N."/>
        </authorList>
    </citation>
    <scope>NUCLEOTIDE SEQUENCE [LARGE SCALE GENOMIC DNA]</scope>
    <source>
        <strain evidence="1 2">C2</strain>
    </source>
</reference>
<reference evidence="1 2" key="1">
    <citation type="submission" date="2016-04" db="EMBL/GenBank/DDBJ databases">
        <title>Genome analyses suggest a sexual origin of heterokaryosis in a supposedly ancient asexual fungus.</title>
        <authorList>
            <person name="Ropars J."/>
            <person name="Sedzielewska K."/>
            <person name="Noel J."/>
            <person name="Charron P."/>
            <person name="Farinelli L."/>
            <person name="Marton T."/>
            <person name="Kruger M."/>
            <person name="Pelin A."/>
            <person name="Brachmann A."/>
            <person name="Corradi N."/>
        </authorList>
    </citation>
    <scope>NUCLEOTIDE SEQUENCE [LARGE SCALE GENOMIC DNA]</scope>
    <source>
        <strain evidence="1 2">C2</strain>
    </source>
</reference>
<sequence>MIKKPRLLPVFLENSGLLHYGPYSRFWGDFSTENNVANFPIHLNQQVKVFLNGNDFFLTVKNGAGNLPEYHCKSGEIEVFETSPTKAVEIVYKDIFK</sequence>
<gene>
    <name evidence="1" type="ORF">RhiirC2_791525</name>
</gene>